<keyword evidence="4" id="KW-1134">Transmembrane beta strand</keyword>
<name>A0A1W2CWJ9_9SPHI</name>
<keyword evidence="7" id="KW-0998">Cell outer membrane</keyword>
<evidence type="ECO:0000313" key="9">
    <source>
        <dbReference type="EMBL" id="SMC89623.1"/>
    </source>
</evidence>
<dbReference type="InterPro" id="IPR003423">
    <property type="entry name" value="OMP_efflux"/>
</dbReference>
<dbReference type="AlphaFoldDB" id="A0A1W2CWJ9"/>
<dbReference type="Gene3D" id="1.20.1600.10">
    <property type="entry name" value="Outer membrane efflux proteins (OEP)"/>
    <property type="match status" value="1"/>
</dbReference>
<feature type="signal peptide" evidence="8">
    <location>
        <begin position="1"/>
        <end position="21"/>
    </location>
</feature>
<evidence type="ECO:0000256" key="7">
    <source>
        <dbReference type="ARBA" id="ARBA00023237"/>
    </source>
</evidence>
<keyword evidence="5" id="KW-0812">Transmembrane</keyword>
<dbReference type="Pfam" id="PF02321">
    <property type="entry name" value="OEP"/>
    <property type="match status" value="2"/>
</dbReference>
<keyword evidence="6" id="KW-0472">Membrane</keyword>
<protein>
    <submittedName>
        <fullName evidence="9">Outer membrane protein TolC</fullName>
    </submittedName>
</protein>
<dbReference type="PANTHER" id="PTHR30026:SF20">
    <property type="entry name" value="OUTER MEMBRANE PROTEIN TOLC"/>
    <property type="match status" value="1"/>
</dbReference>
<evidence type="ECO:0000313" key="10">
    <source>
        <dbReference type="Proteomes" id="UP000192678"/>
    </source>
</evidence>
<organism evidence="9 10">
    <name type="scientific">Pedobacter nyackensis</name>
    <dbReference type="NCBI Taxonomy" id="475255"/>
    <lineage>
        <taxon>Bacteria</taxon>
        <taxon>Pseudomonadati</taxon>
        <taxon>Bacteroidota</taxon>
        <taxon>Sphingobacteriia</taxon>
        <taxon>Sphingobacteriales</taxon>
        <taxon>Sphingobacteriaceae</taxon>
        <taxon>Pedobacter</taxon>
    </lineage>
</organism>
<dbReference type="GO" id="GO:1990281">
    <property type="term" value="C:efflux pump complex"/>
    <property type="evidence" value="ECO:0007669"/>
    <property type="project" value="TreeGrafter"/>
</dbReference>
<keyword evidence="10" id="KW-1185">Reference proteome</keyword>
<keyword evidence="8" id="KW-0732">Signal</keyword>
<evidence type="ECO:0000256" key="5">
    <source>
        <dbReference type="ARBA" id="ARBA00022692"/>
    </source>
</evidence>
<keyword evidence="3" id="KW-0813">Transport</keyword>
<dbReference type="EMBL" id="FWYB01000005">
    <property type="protein sequence ID" value="SMC89623.1"/>
    <property type="molecule type" value="Genomic_DNA"/>
</dbReference>
<dbReference type="Proteomes" id="UP000192678">
    <property type="component" value="Unassembled WGS sequence"/>
</dbReference>
<evidence type="ECO:0000256" key="6">
    <source>
        <dbReference type="ARBA" id="ARBA00023136"/>
    </source>
</evidence>
<comment type="similarity">
    <text evidence="2">Belongs to the outer membrane factor (OMF) (TC 1.B.17) family.</text>
</comment>
<dbReference type="SUPFAM" id="SSF56954">
    <property type="entry name" value="Outer membrane efflux proteins (OEP)"/>
    <property type="match status" value="1"/>
</dbReference>
<dbReference type="GO" id="GO:0015562">
    <property type="term" value="F:efflux transmembrane transporter activity"/>
    <property type="evidence" value="ECO:0007669"/>
    <property type="project" value="InterPro"/>
</dbReference>
<dbReference type="GO" id="GO:0009279">
    <property type="term" value="C:cell outer membrane"/>
    <property type="evidence" value="ECO:0007669"/>
    <property type="project" value="UniProtKB-SubCell"/>
</dbReference>
<dbReference type="InterPro" id="IPR051906">
    <property type="entry name" value="TolC-like"/>
</dbReference>
<evidence type="ECO:0000256" key="8">
    <source>
        <dbReference type="SAM" id="SignalP"/>
    </source>
</evidence>
<comment type="subcellular location">
    <subcellularLocation>
        <location evidence="1">Cell outer membrane</location>
    </subcellularLocation>
</comment>
<feature type="chain" id="PRO_5010721676" evidence="8">
    <location>
        <begin position="22"/>
        <end position="458"/>
    </location>
</feature>
<reference evidence="9 10" key="1">
    <citation type="submission" date="2017-04" db="EMBL/GenBank/DDBJ databases">
        <authorList>
            <person name="Afonso C.L."/>
            <person name="Miller P.J."/>
            <person name="Scott M.A."/>
            <person name="Spackman E."/>
            <person name="Goraichik I."/>
            <person name="Dimitrov K.M."/>
            <person name="Suarez D.L."/>
            <person name="Swayne D.E."/>
        </authorList>
    </citation>
    <scope>NUCLEOTIDE SEQUENCE [LARGE SCALE GENOMIC DNA]</scope>
    <source>
        <strain evidence="9 10">DSM 19625</strain>
    </source>
</reference>
<dbReference type="GO" id="GO:0015288">
    <property type="term" value="F:porin activity"/>
    <property type="evidence" value="ECO:0007669"/>
    <property type="project" value="TreeGrafter"/>
</dbReference>
<evidence type="ECO:0000256" key="1">
    <source>
        <dbReference type="ARBA" id="ARBA00004442"/>
    </source>
</evidence>
<dbReference type="RefSeq" id="WP_084289363.1">
    <property type="nucleotide sequence ID" value="NZ_FWYB01000005.1"/>
</dbReference>
<dbReference type="STRING" id="475255.SAMN04488101_1057"/>
<accession>A0A1W2CWJ9</accession>
<dbReference type="PANTHER" id="PTHR30026">
    <property type="entry name" value="OUTER MEMBRANE PROTEIN TOLC"/>
    <property type="match status" value="1"/>
</dbReference>
<evidence type="ECO:0000256" key="2">
    <source>
        <dbReference type="ARBA" id="ARBA00007613"/>
    </source>
</evidence>
<evidence type="ECO:0000256" key="3">
    <source>
        <dbReference type="ARBA" id="ARBA00022448"/>
    </source>
</evidence>
<gene>
    <name evidence="9" type="ORF">SAMN04488101_1057</name>
</gene>
<evidence type="ECO:0000256" key="4">
    <source>
        <dbReference type="ARBA" id="ARBA00022452"/>
    </source>
</evidence>
<dbReference type="OrthoDB" id="654853at2"/>
<proteinExistence type="inferred from homology"/>
<sequence length="458" mass="50471">MKYTLQLTCLVLIAFAAQLKAQQKNTLTLKEAFAEADRTYPGLAERAATVGEYQIRKKEVQSRAIPQVQLQAQNSYGTFQGSSGAFFPVPGVFNVTGNNTPIGSGVQATGNTFGSVVMDWKVFEFGKQRKAIDAAEYQAQGAQSSYDAAQLSLHSKVSRLYLDIYYSHANLNWAEKNVKRVNQILDLSVSLSLAGLKPGADTALASSAYSQALAVRHEWLGKYEASKINFQEVVPLRDWSPQEQVPAMGDSMAIATDSVKKDHPYLQVIDKQLQYEKAMEQVASRKIFPSLSVLGGVSTRGSGIGKNGIAENGLGSGYQNFADNYLVGIGLTWNISGAYTSSLEKKRSKKTIQGVQAKYNLQRLQMSTSLQALSSRITQQQQLLKESDKAFKKASDAYELYLSRYESGLINLTELLQIQSLLEAAERENIQAGQNYWNLITAQAEISGDFSYLLNHFN</sequence>